<evidence type="ECO:0000313" key="7">
    <source>
        <dbReference type="EMBL" id="KAL3724003.1"/>
    </source>
</evidence>
<evidence type="ECO:0000313" key="8">
    <source>
        <dbReference type="Proteomes" id="UP001634007"/>
    </source>
</evidence>
<keyword evidence="8" id="KW-1185">Reference proteome</keyword>
<dbReference type="PANTHER" id="PTHR31422">
    <property type="entry name" value="BNAANNG28530D PROTEIN"/>
    <property type="match status" value="1"/>
</dbReference>
<accession>A0ABD3JBA6</accession>
<dbReference type="Proteomes" id="UP001634007">
    <property type="component" value="Unassembled WGS sequence"/>
</dbReference>
<evidence type="ECO:0000256" key="3">
    <source>
        <dbReference type="ARBA" id="ARBA00022989"/>
    </source>
</evidence>
<keyword evidence="2" id="KW-0812">Transmembrane</keyword>
<dbReference type="EMBL" id="JBJKBG010000009">
    <property type="protein sequence ID" value="KAL3724003.1"/>
    <property type="molecule type" value="Genomic_DNA"/>
</dbReference>
<protein>
    <recommendedName>
        <fullName evidence="6">GTD-binding domain-containing protein</fullName>
    </recommendedName>
</protein>
<feature type="region of interest" description="Disordered" evidence="5">
    <location>
        <begin position="129"/>
        <end position="152"/>
    </location>
</feature>
<evidence type="ECO:0000256" key="4">
    <source>
        <dbReference type="ARBA" id="ARBA00023136"/>
    </source>
</evidence>
<comment type="caution">
    <text evidence="7">The sequence shown here is derived from an EMBL/GenBank/DDBJ whole genome shotgun (WGS) entry which is preliminary data.</text>
</comment>
<sequence>MRLLGPLSLLVTACFLLDLLKRFSHLLLIRLSASQWASLLKLLSGGSVGGGGGEDGVSAIQQCSRQVLAVVALVLIARLGFKALPKLGDSDEVSRNRVDLKALKALKALDSPESHGSVTGKALVRGSAGKANKLVEEEDEEEEEEEEEEDRECSCLEDEVFDVLALRKMVKIERRRAIAATKELEKERIAAASAADEAMSLILRLQSEKSAIEMTANQDRRLAEQKQQYDWEVIESLRRMVASQESRRRALEERLRSCRRRLRRTQASSEGSSGVEGEGCFGGGGGGSAMEESVGGAVTSSGDEEEEEEEEGKSLDDVLRSSLELDSLIEE</sequence>
<dbReference type="AlphaFoldDB" id="A0ABD3JBA6"/>
<evidence type="ECO:0000256" key="1">
    <source>
        <dbReference type="ARBA" id="ARBA00004370"/>
    </source>
</evidence>
<evidence type="ECO:0000259" key="6">
    <source>
        <dbReference type="PROSITE" id="PS51775"/>
    </source>
</evidence>
<organism evidence="7 8">
    <name type="scientific">Eucalyptus globulus</name>
    <name type="common">Tasmanian blue gum</name>
    <dbReference type="NCBI Taxonomy" id="34317"/>
    <lineage>
        <taxon>Eukaryota</taxon>
        <taxon>Viridiplantae</taxon>
        <taxon>Streptophyta</taxon>
        <taxon>Embryophyta</taxon>
        <taxon>Tracheophyta</taxon>
        <taxon>Spermatophyta</taxon>
        <taxon>Magnoliopsida</taxon>
        <taxon>eudicotyledons</taxon>
        <taxon>Gunneridae</taxon>
        <taxon>Pentapetalae</taxon>
        <taxon>rosids</taxon>
        <taxon>malvids</taxon>
        <taxon>Myrtales</taxon>
        <taxon>Myrtaceae</taxon>
        <taxon>Myrtoideae</taxon>
        <taxon>Eucalypteae</taxon>
        <taxon>Eucalyptus</taxon>
    </lineage>
</organism>
<dbReference type="GO" id="GO:0080115">
    <property type="term" value="F:myosin XI tail binding"/>
    <property type="evidence" value="ECO:0007669"/>
    <property type="project" value="UniProtKB-ARBA"/>
</dbReference>
<keyword evidence="3" id="KW-1133">Transmembrane helix</keyword>
<comment type="subcellular location">
    <subcellularLocation>
        <location evidence="1">Membrane</location>
    </subcellularLocation>
</comment>
<name>A0ABD3JBA6_EUCGL</name>
<evidence type="ECO:0000256" key="5">
    <source>
        <dbReference type="SAM" id="MobiDB-lite"/>
    </source>
</evidence>
<feature type="domain" description="GTD-binding" evidence="6">
    <location>
        <begin position="161"/>
        <end position="259"/>
    </location>
</feature>
<feature type="compositionally biased region" description="Gly residues" evidence="5">
    <location>
        <begin position="274"/>
        <end position="288"/>
    </location>
</feature>
<feature type="compositionally biased region" description="Acidic residues" evidence="5">
    <location>
        <begin position="136"/>
        <end position="152"/>
    </location>
</feature>
<reference evidence="7 8" key="1">
    <citation type="submission" date="2024-11" db="EMBL/GenBank/DDBJ databases">
        <title>Chromosome-level genome assembly of Eucalyptus globulus Labill. provides insights into its genome evolution.</title>
        <authorList>
            <person name="Li X."/>
        </authorList>
    </citation>
    <scope>NUCLEOTIDE SEQUENCE [LARGE SCALE GENOMIC DNA]</scope>
    <source>
        <strain evidence="7">CL2024</strain>
        <tissue evidence="7">Fresh tender leaves</tissue>
    </source>
</reference>
<dbReference type="PANTHER" id="PTHR31422:SF2">
    <property type="entry name" value="PROTEIN FLOURY 1-LIKE"/>
    <property type="match status" value="1"/>
</dbReference>
<feature type="region of interest" description="Disordered" evidence="5">
    <location>
        <begin position="262"/>
        <end position="331"/>
    </location>
</feature>
<dbReference type="GO" id="GO:0016020">
    <property type="term" value="C:membrane"/>
    <property type="evidence" value="ECO:0007669"/>
    <property type="project" value="UniProtKB-SubCell"/>
</dbReference>
<dbReference type="Pfam" id="PF04576">
    <property type="entry name" value="Zein-binding"/>
    <property type="match status" value="1"/>
</dbReference>
<dbReference type="InterPro" id="IPR007656">
    <property type="entry name" value="GTD-bd"/>
</dbReference>
<keyword evidence="4" id="KW-0472">Membrane</keyword>
<gene>
    <name evidence="7" type="ORF">ACJRO7_036081</name>
</gene>
<feature type="compositionally biased region" description="Acidic residues" evidence="5">
    <location>
        <begin position="302"/>
        <end position="311"/>
    </location>
</feature>
<dbReference type="PROSITE" id="PS51775">
    <property type="entry name" value="GTD_BINDING"/>
    <property type="match status" value="1"/>
</dbReference>
<proteinExistence type="predicted"/>
<evidence type="ECO:0000256" key="2">
    <source>
        <dbReference type="ARBA" id="ARBA00022692"/>
    </source>
</evidence>